<protein>
    <recommendedName>
        <fullName evidence="3">L-Fucosyltransferase</fullName>
        <ecNumber evidence="3">2.4.1.-</ecNumber>
    </recommendedName>
</protein>
<comment type="subcellular location">
    <subcellularLocation>
        <location evidence="3">Golgi apparatus</location>
        <location evidence="3">Golgi stack membrane</location>
        <topology evidence="3">Single-pass type II membrane protein</topology>
    </subcellularLocation>
</comment>
<dbReference type="EC" id="2.4.1.-" evidence="3"/>
<evidence type="ECO:0000313" key="4">
    <source>
        <dbReference type="EMBL" id="CAF0830791.1"/>
    </source>
</evidence>
<dbReference type="OrthoDB" id="3226at2759"/>
<keyword evidence="6" id="KW-1185">Reference proteome</keyword>
<dbReference type="EMBL" id="CAJNOR010000183">
    <property type="protein sequence ID" value="CAF0830791.1"/>
    <property type="molecule type" value="Genomic_DNA"/>
</dbReference>
<proteinExistence type="inferred from homology"/>
<keyword evidence="3" id="KW-1133">Transmembrane helix</keyword>
<evidence type="ECO:0000256" key="2">
    <source>
        <dbReference type="ARBA" id="ARBA00022679"/>
    </source>
</evidence>
<accession>A0A815TDH2</accession>
<dbReference type="GO" id="GO:0008107">
    <property type="term" value="F:galactoside 2-alpha-L-fucosyltransferase activity"/>
    <property type="evidence" value="ECO:0007669"/>
    <property type="project" value="InterPro"/>
</dbReference>
<evidence type="ECO:0000313" key="7">
    <source>
        <dbReference type="Proteomes" id="UP000663852"/>
    </source>
</evidence>
<dbReference type="CDD" id="cd11301">
    <property type="entry name" value="Fut1_Fut2_like"/>
    <property type="match status" value="1"/>
</dbReference>
<evidence type="ECO:0000313" key="6">
    <source>
        <dbReference type="Proteomes" id="UP000663828"/>
    </source>
</evidence>
<dbReference type="GO" id="GO:0005975">
    <property type="term" value="P:carbohydrate metabolic process"/>
    <property type="evidence" value="ECO:0007669"/>
    <property type="project" value="InterPro"/>
</dbReference>
<evidence type="ECO:0000256" key="3">
    <source>
        <dbReference type="RuleBase" id="RU363129"/>
    </source>
</evidence>
<keyword evidence="3" id="KW-0333">Golgi apparatus</keyword>
<comment type="caution">
    <text evidence="5">The sequence shown here is derived from an EMBL/GenBank/DDBJ whole genome shotgun (WGS) entry which is preliminary data.</text>
</comment>
<organism evidence="5 7">
    <name type="scientific">Adineta ricciae</name>
    <name type="common">Rotifer</name>
    <dbReference type="NCBI Taxonomy" id="249248"/>
    <lineage>
        <taxon>Eukaryota</taxon>
        <taxon>Metazoa</taxon>
        <taxon>Spiralia</taxon>
        <taxon>Gnathifera</taxon>
        <taxon>Rotifera</taxon>
        <taxon>Eurotatoria</taxon>
        <taxon>Bdelloidea</taxon>
        <taxon>Adinetida</taxon>
        <taxon>Adinetidae</taxon>
        <taxon>Adineta</taxon>
    </lineage>
</organism>
<keyword evidence="3" id="KW-0472">Membrane</keyword>
<keyword evidence="3" id="KW-0812">Transmembrane</keyword>
<dbReference type="PANTHER" id="PTHR11927">
    <property type="entry name" value="GALACTOSIDE 2-L-FUCOSYLTRANSFERASE"/>
    <property type="match status" value="1"/>
</dbReference>
<comment type="pathway">
    <text evidence="3">Protein modification; protein glycosylation.</text>
</comment>
<dbReference type="UniPathway" id="UPA00378"/>
<gene>
    <name evidence="5" type="ORF">EDS130_LOCUS42543</name>
    <name evidence="4" type="ORF">XAT740_LOCUS4450</name>
</gene>
<dbReference type="PANTHER" id="PTHR11927:SF9">
    <property type="entry name" value="L-FUCOSYLTRANSFERASE"/>
    <property type="match status" value="1"/>
</dbReference>
<dbReference type="Proteomes" id="UP000663828">
    <property type="component" value="Unassembled WGS sequence"/>
</dbReference>
<dbReference type="Proteomes" id="UP000663852">
    <property type="component" value="Unassembled WGS sequence"/>
</dbReference>
<feature type="transmembrane region" description="Helical" evidence="3">
    <location>
        <begin position="12"/>
        <end position="28"/>
    </location>
</feature>
<keyword evidence="3" id="KW-0325">Glycoprotein</keyword>
<evidence type="ECO:0000313" key="5">
    <source>
        <dbReference type="EMBL" id="CAF1499578.1"/>
    </source>
</evidence>
<reference evidence="5" key="1">
    <citation type="submission" date="2021-02" db="EMBL/GenBank/DDBJ databases">
        <authorList>
            <person name="Nowell W R."/>
        </authorList>
    </citation>
    <scope>NUCLEOTIDE SEQUENCE</scope>
</reference>
<comment type="similarity">
    <text evidence="3">Belongs to the glycosyltransferase 11 family.</text>
</comment>
<keyword evidence="2 3" id="KW-0808">Transferase</keyword>
<dbReference type="EMBL" id="CAJNOJ010000628">
    <property type="protein sequence ID" value="CAF1499578.1"/>
    <property type="molecule type" value="Genomic_DNA"/>
</dbReference>
<sequence length="321" mass="37006">MTTVFSGEGIKIVSAIVLIAVYFSVIYVKPTVLHALQSWKNTTRSITLRQCTIILRKQDGRLGNRLFMFASAYGLSLNRSCHLYINPAIITELGQSFEINLPHSLLSKSYSNDSKFVEKIDNHCSFLPHVFYSNYTCSLELSGYWQVYKYFVDYKQQLRRQLRFKQSILDRVNDFLSKTNNRSNSTLVGLHIRRGDFLSIRRVSSLKYIFQAMSYFQMKYGLVTFVIVSDDKVYCQKTFAHRNNVVITPSSFSAAEDLATLAMCDHAIITVGTFGWWGAFLLHNESGEVISDSKPDHSPLDVKCRHEDYFPYWFSFLNKTD</sequence>
<keyword evidence="1 3" id="KW-0328">Glycosyltransferase</keyword>
<keyword evidence="3" id="KW-0735">Signal-anchor</keyword>
<dbReference type="AlphaFoldDB" id="A0A815TDH2"/>
<dbReference type="InterPro" id="IPR002516">
    <property type="entry name" value="Glyco_trans_11"/>
</dbReference>
<dbReference type="GO" id="GO:0032580">
    <property type="term" value="C:Golgi cisterna membrane"/>
    <property type="evidence" value="ECO:0007669"/>
    <property type="project" value="UniProtKB-SubCell"/>
</dbReference>
<name>A0A815TDH2_ADIRI</name>
<evidence type="ECO:0000256" key="1">
    <source>
        <dbReference type="ARBA" id="ARBA00022676"/>
    </source>
</evidence>
<dbReference type="Pfam" id="PF01531">
    <property type="entry name" value="Glyco_transf_11"/>
    <property type="match status" value="1"/>
</dbReference>